<keyword evidence="3" id="KW-1185">Reference proteome</keyword>
<dbReference type="InterPro" id="IPR001173">
    <property type="entry name" value="Glyco_trans_2-like"/>
</dbReference>
<feature type="domain" description="Glycosyltransferase 2-like" evidence="1">
    <location>
        <begin position="16"/>
        <end position="139"/>
    </location>
</feature>
<organism evidence="2 3">
    <name type="scientific">Vibrio ordalii FS-238</name>
    <dbReference type="NCBI Taxonomy" id="617133"/>
    <lineage>
        <taxon>Bacteria</taxon>
        <taxon>Pseudomonadati</taxon>
        <taxon>Pseudomonadota</taxon>
        <taxon>Gammaproteobacteria</taxon>
        <taxon>Vibrionales</taxon>
        <taxon>Vibrionaceae</taxon>
        <taxon>Vibrio</taxon>
    </lineage>
</organism>
<proteinExistence type="predicted"/>
<dbReference type="AlphaFoldDB" id="A0A853R0F6"/>
<accession>A0A853R0F6</accession>
<sequence length="235" mass="25810">MNLDSTRRFFDGRLWVLIAAYNEASVISDVIKDVLLNVTNNVLVVNDGSSDNTAEIAKAAGAQVISHCDNLGQGAALQTGFSYLKGIDFDYVVTFDADGQHMYEDIFVMVEALEKEQADIALGSRFLGRVENISKKKLLTLKAAIAFTNATSGVTLTDSHNGLRLLTARAVNEISITQRGMAHASEIIDEICNKNLKWCEVPVTIKYTEYSVSKGQKISNSISIVLDLLINRLYK</sequence>
<dbReference type="PANTHER" id="PTHR48090:SF7">
    <property type="entry name" value="RFBJ PROTEIN"/>
    <property type="match status" value="1"/>
</dbReference>
<dbReference type="InterPro" id="IPR050256">
    <property type="entry name" value="Glycosyltransferase_2"/>
</dbReference>
<dbReference type="Proteomes" id="UP000094808">
    <property type="component" value="Unassembled WGS sequence"/>
</dbReference>
<dbReference type="InterPro" id="IPR029044">
    <property type="entry name" value="Nucleotide-diphossugar_trans"/>
</dbReference>
<evidence type="ECO:0000259" key="1">
    <source>
        <dbReference type="Pfam" id="PF00535"/>
    </source>
</evidence>
<gene>
    <name evidence="2" type="ORF">A1QS_07170</name>
</gene>
<dbReference type="RefSeq" id="WP_017045892.1">
    <property type="nucleotide sequence ID" value="NZ_AJYS02000230.1"/>
</dbReference>
<dbReference type="EMBL" id="AJYS02000230">
    <property type="protein sequence ID" value="OEE34064.1"/>
    <property type="molecule type" value="Genomic_DNA"/>
</dbReference>
<dbReference type="PANTHER" id="PTHR48090">
    <property type="entry name" value="UNDECAPRENYL-PHOSPHATE 4-DEOXY-4-FORMAMIDO-L-ARABINOSE TRANSFERASE-RELATED"/>
    <property type="match status" value="1"/>
</dbReference>
<dbReference type="Pfam" id="PF00535">
    <property type="entry name" value="Glycos_transf_2"/>
    <property type="match status" value="1"/>
</dbReference>
<dbReference type="Gene3D" id="3.90.550.10">
    <property type="entry name" value="Spore Coat Polysaccharide Biosynthesis Protein SpsA, Chain A"/>
    <property type="match status" value="1"/>
</dbReference>
<protein>
    <submittedName>
        <fullName evidence="2">Cell wall biosynthesis glycosyltransferase</fullName>
    </submittedName>
</protein>
<evidence type="ECO:0000313" key="3">
    <source>
        <dbReference type="Proteomes" id="UP000094808"/>
    </source>
</evidence>
<reference evidence="2 3" key="1">
    <citation type="journal article" date="2012" name="Science">
        <title>Ecological populations of bacteria act as socially cohesive units of antibiotic production and resistance.</title>
        <authorList>
            <person name="Cordero O.X."/>
            <person name="Wildschutte H."/>
            <person name="Kirkup B."/>
            <person name="Proehl S."/>
            <person name="Ngo L."/>
            <person name="Hussain F."/>
            <person name="Le Roux F."/>
            <person name="Mincer T."/>
            <person name="Polz M.F."/>
        </authorList>
    </citation>
    <scope>NUCLEOTIDE SEQUENCE [LARGE SCALE GENOMIC DNA]</scope>
    <source>
        <strain evidence="2 3">FS-238</strain>
    </source>
</reference>
<dbReference type="CDD" id="cd04179">
    <property type="entry name" value="DPM_DPG-synthase_like"/>
    <property type="match status" value="1"/>
</dbReference>
<dbReference type="SUPFAM" id="SSF53448">
    <property type="entry name" value="Nucleotide-diphospho-sugar transferases"/>
    <property type="match status" value="1"/>
</dbReference>
<comment type="caution">
    <text evidence="2">The sequence shown here is derived from an EMBL/GenBank/DDBJ whole genome shotgun (WGS) entry which is preliminary data.</text>
</comment>
<evidence type="ECO:0000313" key="2">
    <source>
        <dbReference type="EMBL" id="OEE34064.1"/>
    </source>
</evidence>
<name>A0A853R0F6_9VIBR</name>